<dbReference type="PANTHER" id="PTHR11690:SF237">
    <property type="entry name" value="PICKPOCKET 16-RELATED"/>
    <property type="match status" value="1"/>
</dbReference>
<evidence type="ECO:0000313" key="15">
    <source>
        <dbReference type="RefSeq" id="XP_011199425.2"/>
    </source>
</evidence>
<proteinExistence type="inferred from homology"/>
<sequence length="553" mass="63406">MSSRSNFKRSPFQASHNRVFDILNHQQQSMKPKSILVSPDSSIKTNAKLQPRKASRLRQLASFSPVRHWLVENMRNYCNSTSLHGFNYITLKGSTANERHFWIGVVIISIIISIVLVIVSWFWNRETPTVTVIESAHFPTWNIPFPAVTICNFNKISKMKALKLARTLKRPPNVSEEKLLSLFRITMFFNFALNHTEEDFHIFGNILNDNNFTIAKLTQELAPNCMDMISKCVWKGDGLRCDSLFQPVQALEEVCCSFNYYGRTTNNFPKKIAYQVPKQPYRVTGCGHSTGISVILNPITDDYFATYLSSYGFRLFIHDAYNFPDENAETKVITSGRESFVRINPESTYATNVVRNMDVELRNCLFYNERALPTMQRYSFGNCMAECRTRYLHKLCGCVPTSLPNNGSFRICGLSEIYCILNAREIFALALPTQNTTLSVVQTTDKFPCDCLPTCEFNSYPSEITMGQLDMKLVSTINNINKTVNSDEQILLHVFFSDLMAKRYRKDIFQDWLSSLASFGGLLGLIMGFSIVTAFEFIYFLTFRPIFNYFNDV</sequence>
<dbReference type="Gene3D" id="1.10.287.770">
    <property type="entry name" value="YojJ-like"/>
    <property type="match status" value="1"/>
</dbReference>
<evidence type="ECO:0000256" key="9">
    <source>
        <dbReference type="ARBA" id="ARBA00023136"/>
    </source>
</evidence>
<dbReference type="PRINTS" id="PR01078">
    <property type="entry name" value="AMINACHANNEL"/>
</dbReference>
<keyword evidence="10 12" id="KW-0739">Sodium transport</keyword>
<comment type="subcellular location">
    <subcellularLocation>
        <location evidence="1">Membrane</location>
        <topology evidence="1">Multi-pass membrane protein</topology>
    </subcellularLocation>
</comment>
<evidence type="ECO:0000256" key="6">
    <source>
        <dbReference type="ARBA" id="ARBA00022989"/>
    </source>
</evidence>
<dbReference type="GO" id="GO:0015280">
    <property type="term" value="F:ligand-gated sodium channel activity"/>
    <property type="evidence" value="ECO:0007669"/>
    <property type="project" value="TreeGrafter"/>
</dbReference>
<dbReference type="Pfam" id="PF00858">
    <property type="entry name" value="ASC"/>
    <property type="match status" value="1"/>
</dbReference>
<dbReference type="InParanoid" id="A0A6I9V977"/>
<protein>
    <submittedName>
        <fullName evidence="15">Pickpocket protein 11</fullName>
    </submittedName>
</protein>
<evidence type="ECO:0000256" key="8">
    <source>
        <dbReference type="ARBA" id="ARBA00023065"/>
    </source>
</evidence>
<dbReference type="RefSeq" id="XP_011199425.2">
    <property type="nucleotide sequence ID" value="XM_011201123.3"/>
</dbReference>
<evidence type="ECO:0000256" key="7">
    <source>
        <dbReference type="ARBA" id="ARBA00023053"/>
    </source>
</evidence>
<evidence type="ECO:0000256" key="11">
    <source>
        <dbReference type="ARBA" id="ARBA00023303"/>
    </source>
</evidence>
<organism evidence="14 15">
    <name type="scientific">Bactrocera dorsalis</name>
    <name type="common">Oriental fruit fly</name>
    <name type="synonym">Dacus dorsalis</name>
    <dbReference type="NCBI Taxonomy" id="27457"/>
    <lineage>
        <taxon>Eukaryota</taxon>
        <taxon>Metazoa</taxon>
        <taxon>Ecdysozoa</taxon>
        <taxon>Arthropoda</taxon>
        <taxon>Hexapoda</taxon>
        <taxon>Insecta</taxon>
        <taxon>Pterygota</taxon>
        <taxon>Neoptera</taxon>
        <taxon>Endopterygota</taxon>
        <taxon>Diptera</taxon>
        <taxon>Brachycera</taxon>
        <taxon>Muscomorpha</taxon>
        <taxon>Tephritoidea</taxon>
        <taxon>Tephritidae</taxon>
        <taxon>Bactrocera</taxon>
        <taxon>Bactrocera</taxon>
    </lineage>
</organism>
<keyword evidence="14" id="KW-1185">Reference proteome</keyword>
<evidence type="ECO:0000256" key="1">
    <source>
        <dbReference type="ARBA" id="ARBA00004141"/>
    </source>
</evidence>
<dbReference type="AlphaFoldDB" id="A0A6I9V977"/>
<dbReference type="Proteomes" id="UP001652620">
    <property type="component" value="Chromosome 1"/>
</dbReference>
<keyword evidence="9 13" id="KW-0472">Membrane</keyword>
<evidence type="ECO:0000256" key="3">
    <source>
        <dbReference type="ARBA" id="ARBA00022448"/>
    </source>
</evidence>
<keyword evidence="5 12" id="KW-0812">Transmembrane</keyword>
<evidence type="ECO:0000256" key="5">
    <source>
        <dbReference type="ARBA" id="ARBA00022692"/>
    </source>
</evidence>
<keyword evidence="3 12" id="KW-0813">Transport</keyword>
<dbReference type="Gene3D" id="2.60.470.10">
    <property type="entry name" value="Acid-sensing ion channels like domains"/>
    <property type="match status" value="1"/>
</dbReference>
<evidence type="ECO:0000256" key="12">
    <source>
        <dbReference type="RuleBase" id="RU000679"/>
    </source>
</evidence>
<evidence type="ECO:0000256" key="13">
    <source>
        <dbReference type="SAM" id="Phobius"/>
    </source>
</evidence>
<gene>
    <name evidence="15" type="primary">LOC105223399</name>
</gene>
<reference evidence="14" key="1">
    <citation type="submission" date="2025-05" db="UniProtKB">
        <authorList>
            <consortium name="RefSeq"/>
        </authorList>
    </citation>
    <scope>NUCLEOTIDE SEQUENCE [LARGE SCALE GENOMIC DNA]</scope>
</reference>
<keyword evidence="4 12" id="KW-0894">Sodium channel</keyword>
<feature type="transmembrane region" description="Helical" evidence="13">
    <location>
        <begin position="101"/>
        <end position="123"/>
    </location>
</feature>
<dbReference type="PANTHER" id="PTHR11690">
    <property type="entry name" value="AMILORIDE-SENSITIVE SODIUM CHANNEL-RELATED"/>
    <property type="match status" value="1"/>
</dbReference>
<reference evidence="15" key="2">
    <citation type="submission" date="2025-08" db="UniProtKB">
        <authorList>
            <consortium name="RefSeq"/>
        </authorList>
    </citation>
    <scope>IDENTIFICATION</scope>
    <source>
        <tissue evidence="15">Adult</tissue>
    </source>
</reference>
<dbReference type="KEGG" id="bdr:105223399"/>
<dbReference type="FunCoup" id="A0A6I9V977">
    <property type="interactions" value="31"/>
</dbReference>
<name>A0A6I9V977_BACDO</name>
<evidence type="ECO:0000256" key="2">
    <source>
        <dbReference type="ARBA" id="ARBA00007193"/>
    </source>
</evidence>
<dbReference type="OrthoDB" id="6502088at2759"/>
<keyword evidence="7" id="KW-0915">Sodium</keyword>
<feature type="transmembrane region" description="Helical" evidence="13">
    <location>
        <begin position="512"/>
        <end position="541"/>
    </location>
</feature>
<accession>A0A6I9V977</accession>
<evidence type="ECO:0000256" key="4">
    <source>
        <dbReference type="ARBA" id="ARBA00022461"/>
    </source>
</evidence>
<keyword evidence="8 12" id="KW-0406">Ion transport</keyword>
<evidence type="ECO:0000313" key="14">
    <source>
        <dbReference type="Proteomes" id="UP001652620"/>
    </source>
</evidence>
<dbReference type="GO" id="GO:0005886">
    <property type="term" value="C:plasma membrane"/>
    <property type="evidence" value="ECO:0007669"/>
    <property type="project" value="TreeGrafter"/>
</dbReference>
<comment type="similarity">
    <text evidence="2 12">Belongs to the amiloride-sensitive sodium channel (TC 1.A.6) family.</text>
</comment>
<dbReference type="InterPro" id="IPR001873">
    <property type="entry name" value="ENaC"/>
</dbReference>
<keyword evidence="6 13" id="KW-1133">Transmembrane helix</keyword>
<evidence type="ECO:0000256" key="10">
    <source>
        <dbReference type="ARBA" id="ARBA00023201"/>
    </source>
</evidence>
<keyword evidence="11 12" id="KW-0407">Ion channel</keyword>
<dbReference type="GeneID" id="105223399"/>